<reference evidence="11 12" key="1">
    <citation type="submission" date="2024-06" db="EMBL/GenBank/DDBJ databases">
        <title>A chromosome-level genome assembly of beet webworm, Loxostege sticticalis.</title>
        <authorList>
            <person name="Zhang Y."/>
        </authorList>
    </citation>
    <scope>NUCLEOTIDE SEQUENCE [LARGE SCALE GENOMIC DNA]</scope>
    <source>
        <strain evidence="11">AQ028</strain>
        <tissue evidence="11">Male pupae</tissue>
    </source>
</reference>
<dbReference type="GO" id="GO:0000785">
    <property type="term" value="C:chromatin"/>
    <property type="evidence" value="ECO:0007669"/>
    <property type="project" value="UniProtKB-ARBA"/>
</dbReference>
<feature type="compositionally biased region" description="Polar residues" evidence="9">
    <location>
        <begin position="546"/>
        <end position="569"/>
    </location>
</feature>
<feature type="domain" description="C2H2-type" evidence="10">
    <location>
        <begin position="42"/>
        <end position="69"/>
    </location>
</feature>
<gene>
    <name evidence="11" type="ORF">ABMA28_012465</name>
</gene>
<feature type="domain" description="C2H2-type" evidence="10">
    <location>
        <begin position="333"/>
        <end position="361"/>
    </location>
</feature>
<dbReference type="InterPro" id="IPR050826">
    <property type="entry name" value="Krueppel_C2H2_ZnFinger"/>
</dbReference>
<feature type="region of interest" description="Disordered" evidence="9">
    <location>
        <begin position="703"/>
        <end position="724"/>
    </location>
</feature>
<dbReference type="PROSITE" id="PS50157">
    <property type="entry name" value="ZINC_FINGER_C2H2_2"/>
    <property type="match status" value="13"/>
</dbReference>
<dbReference type="PANTHER" id="PTHR24377">
    <property type="entry name" value="IP01015P-RELATED"/>
    <property type="match status" value="1"/>
</dbReference>
<evidence type="ECO:0000256" key="8">
    <source>
        <dbReference type="PROSITE-ProRule" id="PRU00042"/>
    </source>
</evidence>
<feature type="domain" description="C2H2-type" evidence="10">
    <location>
        <begin position="739"/>
        <end position="761"/>
    </location>
</feature>
<comment type="caution">
    <text evidence="11">The sequence shown here is derived from an EMBL/GenBank/DDBJ whole genome shotgun (WGS) entry which is preliminary data.</text>
</comment>
<keyword evidence="6" id="KW-0804">Transcription</keyword>
<keyword evidence="2" id="KW-0677">Repeat</keyword>
<dbReference type="GO" id="GO:0003682">
    <property type="term" value="F:chromatin binding"/>
    <property type="evidence" value="ECO:0007669"/>
    <property type="project" value="UniProtKB-ARBA"/>
</dbReference>
<evidence type="ECO:0000256" key="3">
    <source>
        <dbReference type="ARBA" id="ARBA00022771"/>
    </source>
</evidence>
<dbReference type="GO" id="GO:0040029">
    <property type="term" value="P:epigenetic regulation of gene expression"/>
    <property type="evidence" value="ECO:0007669"/>
    <property type="project" value="UniProtKB-ARBA"/>
</dbReference>
<sequence>METTVSIERVDEDSEFLPSQEILRENLTKRTRKKPAKLFTEHKCGQCGKILSDKFSLRNHIQTHSTACPFQCRQCPYKGKTRKYLQRHENRAHREPTALVSCKYCDKTFRFKSKMKVHERVHTGEKPYKCDVCGKAFNSAYSLATHNFIHTDEKPFKCSFCEYACRDSSTLRKHQERHMGIKRYQCELCPKRYDFKTRLAAHVREIHTAPELREHACSQCNSAFKDKRVLRRHIEVVHDRKRACECSVCGKYIPDSHNLPAHMRTHVDAKPYACAFQGCKVRFRDKSDLKRHAVIHNPAKQVTCDHCGHSFSRKNHLMKHILKMHDQPNTKSERCEFCGVCFLTKNYLSKHIKMKHARKRQKFICDMCDFETHNKPSIVMHIKHGHNHSNKTECTICGKTYKRSAALKLHYKSSHDIHFKTKSRTLPKIQIKEEPLDPIPDLEIDLLDIDKEEPFAAFESEYSEDISKIYQPNEEKDQRLHELFRKMIHDPEYELDGTHESTDNITEAENRIDDPPQNTPLPVEKLIQAVSNEEEMKSDENELTESKNNLTEAQSEESPNNTTNETQPEGITELPNMPEAGNRTEDAQPPMPVEEFIQQVVGDVDDTPDIEEPYKLDRESHEFLKRRIKELIMQQRRADNIRRLDYGPRTLKRVTQEEAKILKPSKPRSKAVPLPKIDKIKVNMKTKKQTTTIRKKERKARRIRVKRRNDKSMTDDKNECEKGDDNTKKREAKLIFNSFECNVCYKLFETKPKLLEHCQTHFDVCSESTLIKCPLCNFVAEKDIKKHFKTVHQEDISISFMRILDRKENNKGSRYYYNTKNDKAKEMEIIPSVKILNKKAGMDLDKKNRENNNKLISTPKLVKKGKEWIVAKQKFDLNGYVLPNSKELDKNDVDYLTKLKKLGIEAKNKGVKMLYPCNKCEKICQNLSAVTLHSRKHNPDKKPFAPKVWKHKIKDNSENNTENSQKDTNNVNVHIKNRTAKPKPIVNKHKCDPKLKEFYETNIRGLNIEFWQFLKIYNKMDRENVNDFEDLKKSDEYGFGHRFCLEDTQINNDINVNLDNSITKDINNVNTIKNTMKTNKTPIRNNKKSLSVTSSKKNNLANVKNKFTRTIRLSRIEHNRRMQVQKELRKKFTNAGNVL</sequence>
<dbReference type="FunFam" id="3.30.160.60:FF:000690">
    <property type="entry name" value="Zinc finger protein 354C"/>
    <property type="match status" value="1"/>
</dbReference>
<evidence type="ECO:0000256" key="1">
    <source>
        <dbReference type="ARBA" id="ARBA00022723"/>
    </source>
</evidence>
<evidence type="ECO:0000259" key="10">
    <source>
        <dbReference type="PROSITE" id="PS50157"/>
    </source>
</evidence>
<evidence type="ECO:0000256" key="2">
    <source>
        <dbReference type="ARBA" id="ARBA00022737"/>
    </source>
</evidence>
<feature type="domain" description="C2H2-type" evidence="10">
    <location>
        <begin position="915"/>
        <end position="942"/>
    </location>
</feature>
<feature type="domain" description="C2H2-type" evidence="10">
    <location>
        <begin position="392"/>
        <end position="423"/>
    </location>
</feature>
<dbReference type="Gene3D" id="3.30.160.60">
    <property type="entry name" value="Classic Zinc Finger"/>
    <property type="match status" value="9"/>
</dbReference>
<organism evidence="11 12">
    <name type="scientific">Loxostege sticticalis</name>
    <name type="common">Beet webworm moth</name>
    <dbReference type="NCBI Taxonomy" id="481309"/>
    <lineage>
        <taxon>Eukaryota</taxon>
        <taxon>Metazoa</taxon>
        <taxon>Ecdysozoa</taxon>
        <taxon>Arthropoda</taxon>
        <taxon>Hexapoda</taxon>
        <taxon>Insecta</taxon>
        <taxon>Pterygota</taxon>
        <taxon>Neoptera</taxon>
        <taxon>Endopterygota</taxon>
        <taxon>Lepidoptera</taxon>
        <taxon>Glossata</taxon>
        <taxon>Ditrysia</taxon>
        <taxon>Pyraloidea</taxon>
        <taxon>Crambidae</taxon>
        <taxon>Pyraustinae</taxon>
        <taxon>Loxostege</taxon>
    </lineage>
</organism>
<dbReference type="PROSITE" id="PS00028">
    <property type="entry name" value="ZINC_FINGER_C2H2_1"/>
    <property type="match status" value="13"/>
</dbReference>
<protein>
    <recommendedName>
        <fullName evidence="10">C2H2-type domain-containing protein</fullName>
    </recommendedName>
</protein>
<dbReference type="EMBL" id="JBEDNZ010000030">
    <property type="protein sequence ID" value="KAL0808785.1"/>
    <property type="molecule type" value="Genomic_DNA"/>
</dbReference>
<name>A0ABD0S3X5_LOXSC</name>
<dbReference type="SMART" id="SM00355">
    <property type="entry name" value="ZnF_C2H2"/>
    <property type="match status" value="16"/>
</dbReference>
<feature type="domain" description="C2H2-type" evidence="10">
    <location>
        <begin position="215"/>
        <end position="243"/>
    </location>
</feature>
<keyword evidence="5" id="KW-0805">Transcription regulation</keyword>
<dbReference type="AlphaFoldDB" id="A0ABD0S3X5"/>
<proteinExistence type="predicted"/>
<evidence type="ECO:0000256" key="6">
    <source>
        <dbReference type="ARBA" id="ARBA00023163"/>
    </source>
</evidence>
<dbReference type="InterPro" id="IPR036236">
    <property type="entry name" value="Znf_C2H2_sf"/>
</dbReference>
<dbReference type="SUPFAM" id="SSF57667">
    <property type="entry name" value="beta-beta-alpha zinc fingers"/>
    <property type="match status" value="7"/>
</dbReference>
<feature type="domain" description="C2H2-type" evidence="10">
    <location>
        <begin position="128"/>
        <end position="155"/>
    </location>
</feature>
<dbReference type="Pfam" id="PF00096">
    <property type="entry name" value="zf-C2H2"/>
    <property type="match status" value="5"/>
</dbReference>
<keyword evidence="3 8" id="KW-0863">Zinc-finger</keyword>
<keyword evidence="1" id="KW-0479">Metal-binding</keyword>
<evidence type="ECO:0000256" key="4">
    <source>
        <dbReference type="ARBA" id="ARBA00022833"/>
    </source>
</evidence>
<evidence type="ECO:0000313" key="12">
    <source>
        <dbReference type="Proteomes" id="UP001549921"/>
    </source>
</evidence>
<dbReference type="FunFam" id="3.30.160.60:FF:000621">
    <property type="entry name" value="FLT3-interacting zinc finger 1"/>
    <property type="match status" value="1"/>
</dbReference>
<evidence type="ECO:0000256" key="7">
    <source>
        <dbReference type="ARBA" id="ARBA00023242"/>
    </source>
</evidence>
<feature type="domain" description="C2H2-type" evidence="10">
    <location>
        <begin position="156"/>
        <end position="183"/>
    </location>
</feature>
<feature type="compositionally biased region" description="Basic and acidic residues" evidence="9">
    <location>
        <begin position="710"/>
        <end position="724"/>
    </location>
</feature>
<evidence type="ECO:0000256" key="9">
    <source>
        <dbReference type="SAM" id="MobiDB-lite"/>
    </source>
</evidence>
<keyword evidence="7" id="KW-0539">Nucleus</keyword>
<dbReference type="GO" id="GO:0043565">
    <property type="term" value="F:sequence-specific DNA binding"/>
    <property type="evidence" value="ECO:0007669"/>
    <property type="project" value="UniProtKB-ARBA"/>
</dbReference>
<accession>A0ABD0S3X5</accession>
<feature type="domain" description="C2H2-type" evidence="10">
    <location>
        <begin position="272"/>
        <end position="301"/>
    </location>
</feature>
<feature type="domain" description="C2H2-type" evidence="10">
    <location>
        <begin position="302"/>
        <end position="330"/>
    </location>
</feature>
<feature type="region of interest" description="Disordered" evidence="9">
    <location>
        <begin position="532"/>
        <end position="589"/>
    </location>
</feature>
<keyword evidence="4" id="KW-0862">Zinc</keyword>
<dbReference type="InterPro" id="IPR013087">
    <property type="entry name" value="Znf_C2H2_type"/>
</dbReference>
<dbReference type="FunFam" id="3.30.160.60:FF:000032">
    <property type="entry name" value="Krueppel-like factor 4"/>
    <property type="match status" value="1"/>
</dbReference>
<feature type="domain" description="C2H2-type" evidence="10">
    <location>
        <begin position="244"/>
        <end position="271"/>
    </location>
</feature>
<dbReference type="Proteomes" id="UP001549921">
    <property type="component" value="Unassembled WGS sequence"/>
</dbReference>
<evidence type="ECO:0000313" key="11">
    <source>
        <dbReference type="EMBL" id="KAL0808785.1"/>
    </source>
</evidence>
<feature type="domain" description="C2H2-type" evidence="10">
    <location>
        <begin position="184"/>
        <end position="212"/>
    </location>
</feature>
<feature type="domain" description="C2H2-type" evidence="10">
    <location>
        <begin position="100"/>
        <end position="127"/>
    </location>
</feature>
<evidence type="ECO:0000256" key="5">
    <source>
        <dbReference type="ARBA" id="ARBA00023015"/>
    </source>
</evidence>
<dbReference type="GO" id="GO:0008270">
    <property type="term" value="F:zinc ion binding"/>
    <property type="evidence" value="ECO:0007669"/>
    <property type="project" value="UniProtKB-KW"/>
</dbReference>